<dbReference type="Pfam" id="PF13578">
    <property type="entry name" value="Methyltransf_24"/>
    <property type="match status" value="1"/>
</dbReference>
<proteinExistence type="predicted"/>
<dbReference type="AlphaFoldDB" id="A0A6C0I316"/>
<organism evidence="1">
    <name type="scientific">viral metagenome</name>
    <dbReference type="NCBI Taxonomy" id="1070528"/>
    <lineage>
        <taxon>unclassified sequences</taxon>
        <taxon>metagenomes</taxon>
        <taxon>organismal metagenomes</taxon>
    </lineage>
</organism>
<name>A0A6C0I316_9ZZZZ</name>
<dbReference type="SUPFAM" id="SSF53335">
    <property type="entry name" value="S-adenosyl-L-methionine-dependent methyltransferases"/>
    <property type="match status" value="1"/>
</dbReference>
<sequence length="229" mass="26566">MELGRINLIRTSNLSDLQDSNYLENLIIALGFNNEILREQPQVVRDNGGGLLIWQYPNQFSKYLCLLSQFQIQSYLEIGCRWGGTFVLTNEYLKMFNNMNKSSLAVDIIDSPVLDYCMLNDEAQFVKMNSQTRKFKNFIKNTHFDLIFIDGDHSYNGVKNDYEISKNSGSIFVFHDIVSDECPGVVQFWNELKANNGNIYTFFEFVDQYKDVWDRTHQNFLGIGVAVKK</sequence>
<protein>
    <recommendedName>
        <fullName evidence="2">Methyltransferase</fullName>
    </recommendedName>
</protein>
<dbReference type="EMBL" id="MN740070">
    <property type="protein sequence ID" value="QHT86533.1"/>
    <property type="molecule type" value="Genomic_DNA"/>
</dbReference>
<reference evidence="1" key="1">
    <citation type="journal article" date="2020" name="Nature">
        <title>Giant virus diversity and host interactions through global metagenomics.</title>
        <authorList>
            <person name="Schulz F."/>
            <person name="Roux S."/>
            <person name="Paez-Espino D."/>
            <person name="Jungbluth S."/>
            <person name="Walsh D.A."/>
            <person name="Denef V.J."/>
            <person name="McMahon K.D."/>
            <person name="Konstantinidis K.T."/>
            <person name="Eloe-Fadrosh E.A."/>
            <person name="Kyrpides N.C."/>
            <person name="Woyke T."/>
        </authorList>
    </citation>
    <scope>NUCLEOTIDE SEQUENCE</scope>
    <source>
        <strain evidence="1">GVMAG-M-3300023184-186</strain>
    </source>
</reference>
<evidence type="ECO:0008006" key="2">
    <source>
        <dbReference type="Google" id="ProtNLM"/>
    </source>
</evidence>
<accession>A0A6C0I316</accession>
<dbReference type="InterPro" id="IPR029063">
    <property type="entry name" value="SAM-dependent_MTases_sf"/>
</dbReference>
<dbReference type="Gene3D" id="3.40.50.150">
    <property type="entry name" value="Vaccinia Virus protein VP39"/>
    <property type="match status" value="1"/>
</dbReference>
<evidence type="ECO:0000313" key="1">
    <source>
        <dbReference type="EMBL" id="QHT86533.1"/>
    </source>
</evidence>